<gene>
    <name evidence="3" type="ORF">HER39_01355</name>
</gene>
<accession>A0ABX1JJA2</accession>
<sequence>MSARSDNNGEVLNITDAQESHTDEMHRRMVKYTVAMTIRMACLLLFFFIPGWERWLFVAGAVFLPWIAVVIANGGSDNSRLKPSDALLDQAPMSELPSAEFLPRQGRTDVLAGEVVEDDDAAPAEAWQDAPPGSTEGEDGRSAA</sequence>
<feature type="transmembrane region" description="Helical" evidence="2">
    <location>
        <begin position="29"/>
        <end position="49"/>
    </location>
</feature>
<evidence type="ECO:0000256" key="2">
    <source>
        <dbReference type="SAM" id="Phobius"/>
    </source>
</evidence>
<reference evidence="3 4" key="1">
    <citation type="submission" date="2020-04" db="EMBL/GenBank/DDBJ databases">
        <authorList>
            <person name="Liu S."/>
        </authorList>
    </citation>
    <scope>NUCLEOTIDE SEQUENCE [LARGE SCALE GENOMIC DNA]</scope>
    <source>
        <strain evidence="3 4">CGMCC 1.15091</strain>
    </source>
</reference>
<keyword evidence="2" id="KW-0812">Transmembrane</keyword>
<evidence type="ECO:0000313" key="4">
    <source>
        <dbReference type="Proteomes" id="UP000523795"/>
    </source>
</evidence>
<protein>
    <submittedName>
        <fullName evidence="3">DUF3099 domain-containing protein</fullName>
    </submittedName>
</protein>
<name>A0ABX1JJA2_9MICC</name>
<dbReference type="InterPro" id="IPR021449">
    <property type="entry name" value="DUF3099"/>
</dbReference>
<feature type="region of interest" description="Disordered" evidence="1">
    <location>
        <begin position="120"/>
        <end position="144"/>
    </location>
</feature>
<keyword evidence="2" id="KW-0472">Membrane</keyword>
<feature type="transmembrane region" description="Helical" evidence="2">
    <location>
        <begin position="55"/>
        <end position="74"/>
    </location>
</feature>
<evidence type="ECO:0000313" key="3">
    <source>
        <dbReference type="EMBL" id="NKX49246.1"/>
    </source>
</evidence>
<keyword evidence="4" id="KW-1185">Reference proteome</keyword>
<proteinExistence type="predicted"/>
<dbReference type="Pfam" id="PF11298">
    <property type="entry name" value="DUF3099"/>
    <property type="match status" value="1"/>
</dbReference>
<dbReference type="Proteomes" id="UP000523795">
    <property type="component" value="Unassembled WGS sequence"/>
</dbReference>
<comment type="caution">
    <text evidence="3">The sequence shown here is derived from an EMBL/GenBank/DDBJ whole genome shotgun (WGS) entry which is preliminary data.</text>
</comment>
<keyword evidence="2" id="KW-1133">Transmembrane helix</keyword>
<organism evidence="3 4">
    <name type="scientific">Arthrobacter deserti</name>
    <dbReference type="NCBI Taxonomy" id="1742687"/>
    <lineage>
        <taxon>Bacteria</taxon>
        <taxon>Bacillati</taxon>
        <taxon>Actinomycetota</taxon>
        <taxon>Actinomycetes</taxon>
        <taxon>Micrococcales</taxon>
        <taxon>Micrococcaceae</taxon>
        <taxon>Arthrobacter</taxon>
    </lineage>
</organism>
<dbReference type="EMBL" id="JAAZSR010000008">
    <property type="protein sequence ID" value="NKX49246.1"/>
    <property type="molecule type" value="Genomic_DNA"/>
</dbReference>
<evidence type="ECO:0000256" key="1">
    <source>
        <dbReference type="SAM" id="MobiDB-lite"/>
    </source>
</evidence>
<feature type="compositionally biased region" description="Low complexity" evidence="1">
    <location>
        <begin position="123"/>
        <end position="132"/>
    </location>
</feature>